<dbReference type="AlphaFoldDB" id="A0A0N4XVY7"/>
<keyword evidence="3" id="KW-1185">Reference proteome</keyword>
<protein>
    <submittedName>
        <fullName evidence="2 4">Uncharacterized protein</fullName>
    </submittedName>
</protein>
<gene>
    <name evidence="2" type="ORF">NBR_LOCUS7002</name>
</gene>
<name>A0A0N4XVY7_NIPBR</name>
<feature type="region of interest" description="Disordered" evidence="1">
    <location>
        <begin position="73"/>
        <end position="129"/>
    </location>
</feature>
<dbReference type="EMBL" id="UYSL01019849">
    <property type="protein sequence ID" value="VDL70591.1"/>
    <property type="molecule type" value="Genomic_DNA"/>
</dbReference>
<accession>A0A0N4XVY7</accession>
<reference evidence="4" key="1">
    <citation type="submission" date="2017-02" db="UniProtKB">
        <authorList>
            <consortium name="WormBaseParasite"/>
        </authorList>
    </citation>
    <scope>IDENTIFICATION</scope>
</reference>
<organism evidence="4">
    <name type="scientific">Nippostrongylus brasiliensis</name>
    <name type="common">Rat hookworm</name>
    <dbReference type="NCBI Taxonomy" id="27835"/>
    <lineage>
        <taxon>Eukaryota</taxon>
        <taxon>Metazoa</taxon>
        <taxon>Ecdysozoa</taxon>
        <taxon>Nematoda</taxon>
        <taxon>Chromadorea</taxon>
        <taxon>Rhabditida</taxon>
        <taxon>Rhabditina</taxon>
        <taxon>Rhabditomorpha</taxon>
        <taxon>Strongyloidea</taxon>
        <taxon>Heligmosomidae</taxon>
        <taxon>Nippostrongylus</taxon>
    </lineage>
</organism>
<proteinExistence type="predicted"/>
<evidence type="ECO:0000313" key="4">
    <source>
        <dbReference type="WBParaSite" id="NBR_0000700101-mRNA-1"/>
    </source>
</evidence>
<reference evidence="2 3" key="2">
    <citation type="submission" date="2018-11" db="EMBL/GenBank/DDBJ databases">
        <authorList>
            <consortium name="Pathogen Informatics"/>
        </authorList>
    </citation>
    <scope>NUCLEOTIDE SEQUENCE [LARGE SCALE GENOMIC DNA]</scope>
</reference>
<evidence type="ECO:0000313" key="3">
    <source>
        <dbReference type="Proteomes" id="UP000271162"/>
    </source>
</evidence>
<dbReference type="Proteomes" id="UP000271162">
    <property type="component" value="Unassembled WGS sequence"/>
</dbReference>
<evidence type="ECO:0000256" key="1">
    <source>
        <dbReference type="SAM" id="MobiDB-lite"/>
    </source>
</evidence>
<evidence type="ECO:0000313" key="2">
    <source>
        <dbReference type="EMBL" id="VDL70591.1"/>
    </source>
</evidence>
<sequence>MLDIIGKSCKGLLFRHMPEPVGPPAAGAGLGKDLEPYARVTPTREWAELGEQRASLIEVGPCGLCSYSLAPPLAPPTPELERDEPTTPGVAGAPTRQSSINAPNKPRCLFPPSHKARAQTPPNTFCWIS</sequence>
<dbReference type="WBParaSite" id="NBR_0000700101-mRNA-1">
    <property type="protein sequence ID" value="NBR_0000700101-mRNA-1"/>
    <property type="gene ID" value="NBR_0000700101"/>
</dbReference>